<proteinExistence type="predicted"/>
<dbReference type="AlphaFoldDB" id="A0AAV5W802"/>
<reference evidence="2" key="1">
    <citation type="submission" date="2023-10" db="EMBL/GenBank/DDBJ databases">
        <title>Genome assembly of Pristionchus species.</title>
        <authorList>
            <person name="Yoshida K."/>
            <person name="Sommer R.J."/>
        </authorList>
    </citation>
    <scope>NUCLEOTIDE SEQUENCE</scope>
    <source>
        <strain evidence="2">RS5133</strain>
    </source>
</reference>
<name>A0AAV5W802_9BILA</name>
<sequence>MSLEPVDSLSPNMGEVKLDTPSLLDLPNEILARIFSILPLHDRWKLRTCSYASVEMVVPRSPIHDGFILRLKKLANYRCETLKLKMEIESDDYRTEVFNILSDIKANKLRLTPHTMYREPEFLKIIVNKEFVKIDGEDRRSYIPMYFRLIKAMHEKSVDLKTFVSNFMSYEAWSCINFLFMSDKIFGPHYKYDGEINHVVTIDTNCRFYLSMGNFKKYDVYCFCKYDVTD</sequence>
<evidence type="ECO:0000313" key="2">
    <source>
        <dbReference type="EMBL" id="GMT27678.1"/>
    </source>
</evidence>
<evidence type="ECO:0000313" key="3">
    <source>
        <dbReference type="Proteomes" id="UP001432322"/>
    </source>
</evidence>
<protein>
    <recommendedName>
        <fullName evidence="1">F-box domain-containing protein</fullName>
    </recommendedName>
</protein>
<dbReference type="Pfam" id="PF00646">
    <property type="entry name" value="F-box"/>
    <property type="match status" value="1"/>
</dbReference>
<dbReference type="Proteomes" id="UP001432322">
    <property type="component" value="Unassembled WGS sequence"/>
</dbReference>
<accession>A0AAV5W802</accession>
<dbReference type="PROSITE" id="PS50181">
    <property type="entry name" value="FBOX"/>
    <property type="match status" value="1"/>
</dbReference>
<feature type="domain" description="F-box" evidence="1">
    <location>
        <begin position="20"/>
        <end position="50"/>
    </location>
</feature>
<dbReference type="EMBL" id="BTSY01000005">
    <property type="protein sequence ID" value="GMT27678.1"/>
    <property type="molecule type" value="Genomic_DNA"/>
</dbReference>
<dbReference type="InterPro" id="IPR001810">
    <property type="entry name" value="F-box_dom"/>
</dbReference>
<dbReference type="InterPro" id="IPR036047">
    <property type="entry name" value="F-box-like_dom_sf"/>
</dbReference>
<organism evidence="2 3">
    <name type="scientific">Pristionchus fissidentatus</name>
    <dbReference type="NCBI Taxonomy" id="1538716"/>
    <lineage>
        <taxon>Eukaryota</taxon>
        <taxon>Metazoa</taxon>
        <taxon>Ecdysozoa</taxon>
        <taxon>Nematoda</taxon>
        <taxon>Chromadorea</taxon>
        <taxon>Rhabditida</taxon>
        <taxon>Rhabditina</taxon>
        <taxon>Diplogasteromorpha</taxon>
        <taxon>Diplogasteroidea</taxon>
        <taxon>Neodiplogasteridae</taxon>
        <taxon>Pristionchus</taxon>
    </lineage>
</organism>
<evidence type="ECO:0000259" key="1">
    <source>
        <dbReference type="PROSITE" id="PS50181"/>
    </source>
</evidence>
<dbReference type="CDD" id="cd09917">
    <property type="entry name" value="F-box_SF"/>
    <property type="match status" value="1"/>
</dbReference>
<keyword evidence="3" id="KW-1185">Reference proteome</keyword>
<dbReference type="SUPFAM" id="SSF81383">
    <property type="entry name" value="F-box domain"/>
    <property type="match status" value="1"/>
</dbReference>
<gene>
    <name evidence="2" type="ORF">PFISCL1PPCAC_18975</name>
</gene>
<comment type="caution">
    <text evidence="2">The sequence shown here is derived from an EMBL/GenBank/DDBJ whole genome shotgun (WGS) entry which is preliminary data.</text>
</comment>